<proteinExistence type="predicted"/>
<evidence type="ECO:0000313" key="2">
    <source>
        <dbReference type="Proteomes" id="UP000239388"/>
    </source>
</evidence>
<dbReference type="EMBL" id="PUIB01000010">
    <property type="protein sequence ID" value="PQO40060.1"/>
    <property type="molecule type" value="Genomic_DNA"/>
</dbReference>
<comment type="caution">
    <text evidence="1">The sequence shown here is derived from an EMBL/GenBank/DDBJ whole genome shotgun (WGS) entry which is preliminary data.</text>
</comment>
<name>A0A2S8G6Y9_9BACT</name>
<dbReference type="Proteomes" id="UP000239388">
    <property type="component" value="Unassembled WGS sequence"/>
</dbReference>
<organism evidence="1 2">
    <name type="scientific">Blastopirellula marina</name>
    <dbReference type="NCBI Taxonomy" id="124"/>
    <lineage>
        <taxon>Bacteria</taxon>
        <taxon>Pseudomonadati</taxon>
        <taxon>Planctomycetota</taxon>
        <taxon>Planctomycetia</taxon>
        <taxon>Pirellulales</taxon>
        <taxon>Pirellulaceae</taxon>
        <taxon>Blastopirellula</taxon>
    </lineage>
</organism>
<evidence type="ECO:0000313" key="1">
    <source>
        <dbReference type="EMBL" id="PQO40060.1"/>
    </source>
</evidence>
<accession>A0A2S8G6Y9</accession>
<reference evidence="1 2" key="1">
    <citation type="submission" date="2018-02" db="EMBL/GenBank/DDBJ databases">
        <title>Comparative genomes isolates from brazilian mangrove.</title>
        <authorList>
            <person name="Araujo J.E."/>
            <person name="Taketani R.G."/>
            <person name="Silva M.C.P."/>
            <person name="Loureco M.V."/>
            <person name="Andreote F.D."/>
        </authorList>
    </citation>
    <scope>NUCLEOTIDE SEQUENCE [LARGE SCALE GENOMIC DNA]</scope>
    <source>
        <strain evidence="1 2">NAP PRIS-MGV</strain>
    </source>
</reference>
<dbReference type="AlphaFoldDB" id="A0A2S8G6Y9"/>
<protein>
    <submittedName>
        <fullName evidence="1">Uncharacterized protein</fullName>
    </submittedName>
</protein>
<sequence>MLNSIFRGQSGRSARPCDVGHDRLASVNRQDAQFGRYSHKPASTAEIAPFAGVFLPAGLPSGRGLIAASSDDKSGSDDWRRSEERIEGCSVATGGGALLPTLYRTAGGQAICGPRMLLSCPLGRG</sequence>
<gene>
    <name evidence="1" type="ORF">C5Y98_07025</name>
</gene>